<feature type="region of interest" description="Disordered" evidence="1">
    <location>
        <begin position="116"/>
        <end position="176"/>
    </location>
</feature>
<dbReference type="AlphaFoldDB" id="A0A1J9NY88"/>
<evidence type="ECO:0000256" key="1">
    <source>
        <dbReference type="SAM" id="MobiDB-lite"/>
    </source>
</evidence>
<reference evidence="2 3" key="1">
    <citation type="submission" date="2015-08" db="EMBL/GenBank/DDBJ databases">
        <title>Emmonsia species relationships and genome sequence.</title>
        <authorList>
            <person name="Cuomo C.A."/>
            <person name="Schwartz I.S."/>
            <person name="Kenyon C."/>
            <person name="De Hoog G.S."/>
            <person name="Govender N.P."/>
            <person name="Botha A."/>
            <person name="Moreno L."/>
            <person name="De Vries M."/>
            <person name="Munoz J.F."/>
            <person name="Stielow J.B."/>
        </authorList>
    </citation>
    <scope>NUCLEOTIDE SEQUENCE [LARGE SCALE GENOMIC DNA]</scope>
    <source>
        <strain evidence="2 3">EI222</strain>
    </source>
</reference>
<evidence type="ECO:0000313" key="3">
    <source>
        <dbReference type="Proteomes" id="UP000242791"/>
    </source>
</evidence>
<protein>
    <submittedName>
        <fullName evidence="2">Uncharacterized protein</fullName>
    </submittedName>
</protein>
<accession>A0A1J9NY88</accession>
<proteinExistence type="predicted"/>
<gene>
    <name evidence="2" type="ORF">ACJ73_10208</name>
</gene>
<dbReference type="OrthoDB" id="4183854at2759"/>
<name>A0A1J9NY88_9EURO</name>
<comment type="caution">
    <text evidence="2">The sequence shown here is derived from an EMBL/GenBank/DDBJ whole genome shotgun (WGS) entry which is preliminary data.</text>
</comment>
<feature type="compositionally biased region" description="Polar residues" evidence="1">
    <location>
        <begin position="146"/>
        <end position="159"/>
    </location>
</feature>
<dbReference type="Proteomes" id="UP000242791">
    <property type="component" value="Unassembled WGS sequence"/>
</dbReference>
<organism evidence="2 3">
    <name type="scientific">Blastomyces percursus</name>
    <dbReference type="NCBI Taxonomy" id="1658174"/>
    <lineage>
        <taxon>Eukaryota</taxon>
        <taxon>Fungi</taxon>
        <taxon>Dikarya</taxon>
        <taxon>Ascomycota</taxon>
        <taxon>Pezizomycotina</taxon>
        <taxon>Eurotiomycetes</taxon>
        <taxon>Eurotiomycetidae</taxon>
        <taxon>Onygenales</taxon>
        <taxon>Ajellomycetaceae</taxon>
        <taxon>Blastomyces</taxon>
    </lineage>
</organism>
<sequence>MATFTYDTTSPGPSDGSPSPQLHTVHLLEAYTSDPQSDEEPQHHFPMPMHMPMPLFSASGNLSKDAAGGIFADFSALPSTFSGLDDINWDEWILFDSSPVDVTPPSLQLLDFSDDPIEEAHSSPSDVADDPPNRREPTPPLASGNREGNTLKESLNYSDGSIDADPRTGEEPNVQVHRSEQIIPLVSGRWEGDALGETLDNQGYIILPLSQVKILKLVFKRDGDEMYQIVGRIDLQETQGYGIQGEPWKYSGSADDPIIIDEPMSPTNLLWYSDQFVAIPSLQRNIEKVPGGYKVYANMTLDDLQELGGLELLAVYYSRNNERRRTRSRGLCQR</sequence>
<feature type="region of interest" description="Disordered" evidence="1">
    <location>
        <begin position="1"/>
        <end position="22"/>
    </location>
</feature>
<dbReference type="VEuPathDB" id="FungiDB:ACJ73_10208"/>
<keyword evidence="3" id="KW-1185">Reference proteome</keyword>
<evidence type="ECO:0000313" key="2">
    <source>
        <dbReference type="EMBL" id="OJD09585.1"/>
    </source>
</evidence>
<dbReference type="EMBL" id="LGTZ01003530">
    <property type="protein sequence ID" value="OJD09585.1"/>
    <property type="molecule type" value="Genomic_DNA"/>
</dbReference>
<feature type="compositionally biased region" description="Low complexity" evidence="1">
    <location>
        <begin position="7"/>
        <end position="20"/>
    </location>
</feature>